<dbReference type="GO" id="GO:0034551">
    <property type="term" value="P:mitochondrial respiratory chain complex III assembly"/>
    <property type="evidence" value="ECO:0007669"/>
    <property type="project" value="TreeGrafter"/>
</dbReference>
<keyword evidence="2" id="KW-0732">Signal</keyword>
<feature type="non-terminal residue" evidence="4">
    <location>
        <position position="274"/>
    </location>
</feature>
<dbReference type="EMBL" id="CAXKWB010007162">
    <property type="protein sequence ID" value="CAL4085870.1"/>
    <property type="molecule type" value="Genomic_DNA"/>
</dbReference>
<evidence type="ECO:0000259" key="3">
    <source>
        <dbReference type="Pfam" id="PF03981"/>
    </source>
</evidence>
<evidence type="ECO:0000256" key="1">
    <source>
        <dbReference type="ARBA" id="ARBA00006407"/>
    </source>
</evidence>
<feature type="signal peptide" evidence="2">
    <location>
        <begin position="1"/>
        <end position="16"/>
    </location>
</feature>
<feature type="chain" id="PRO_5043528170" description="Ubiquinol-cytochrome c chaperone domain-containing protein" evidence="2">
    <location>
        <begin position="17"/>
        <end position="274"/>
    </location>
</feature>
<dbReference type="PANTHER" id="PTHR12184:SF1">
    <property type="entry name" value="UBIQUINOL-CYTOCHROME-C REDUCTASE COMPLEX ASSEMBLY FACTOR 1"/>
    <property type="match status" value="1"/>
</dbReference>
<sequence length="274" mass="32310">MAALLFLRFLKMFIRTLTPFATRKVVIFSWIRIFLSQIFFRGHRGGGDFRSPLTRRASQIAITGPKDQRKILAQMACQLDRRKPKLKRSGYVLYEKTMEQVNMDEFFQVCELPDTFYSWFLVMELHIWMMMVRLMDEGEEGRFIRNSLVEAMWEDVDHRSKKLGASNASARRAQVDQLVEQFQATLFHYDEGLMIDDKALAGALWCHLFSKDCNDPERVECVIHYIRKQISTLDVMSREDILLDCHVKWSPLLEQDGHQQQFNPKQFDPSVFLR</sequence>
<comment type="similarity">
    <text evidence="1">Belongs to the CBP3 family.</text>
</comment>
<evidence type="ECO:0000313" key="4">
    <source>
        <dbReference type="EMBL" id="CAL4085870.1"/>
    </source>
</evidence>
<dbReference type="InterPro" id="IPR007129">
    <property type="entry name" value="Ubiqinol_cyt_c_chaperone_CPB3"/>
</dbReference>
<dbReference type="Proteomes" id="UP001497623">
    <property type="component" value="Unassembled WGS sequence"/>
</dbReference>
<dbReference type="GO" id="GO:0005739">
    <property type="term" value="C:mitochondrion"/>
    <property type="evidence" value="ECO:0007669"/>
    <property type="project" value="TreeGrafter"/>
</dbReference>
<evidence type="ECO:0000256" key="2">
    <source>
        <dbReference type="SAM" id="SignalP"/>
    </source>
</evidence>
<dbReference type="InterPro" id="IPR021150">
    <property type="entry name" value="Ubiq_cyt_c_chap"/>
</dbReference>
<dbReference type="Pfam" id="PF03981">
    <property type="entry name" value="Ubiq_cyt_C_chap"/>
    <property type="match status" value="1"/>
</dbReference>
<comment type="caution">
    <text evidence="4">The sequence shown here is derived from an EMBL/GenBank/DDBJ whole genome shotgun (WGS) entry which is preliminary data.</text>
</comment>
<keyword evidence="5" id="KW-1185">Reference proteome</keyword>
<dbReference type="AlphaFoldDB" id="A0AAV2QLK8"/>
<proteinExistence type="inferred from homology"/>
<dbReference type="PANTHER" id="PTHR12184">
    <property type="entry name" value="UBIQUINOL-CYTOCHROME C REDUCTASE COMPLEX ASSEMBLY FACTOR 1 FAMILY MEMBER"/>
    <property type="match status" value="1"/>
</dbReference>
<gene>
    <name evidence="4" type="ORF">MNOR_LOCUS12838</name>
</gene>
<name>A0AAV2QLK8_MEGNR</name>
<reference evidence="4 5" key="1">
    <citation type="submission" date="2024-05" db="EMBL/GenBank/DDBJ databases">
        <authorList>
            <person name="Wallberg A."/>
        </authorList>
    </citation>
    <scope>NUCLEOTIDE SEQUENCE [LARGE SCALE GENOMIC DNA]</scope>
</reference>
<evidence type="ECO:0000313" key="5">
    <source>
        <dbReference type="Proteomes" id="UP001497623"/>
    </source>
</evidence>
<accession>A0AAV2QLK8</accession>
<feature type="domain" description="Ubiquinol-cytochrome c chaperone" evidence="3">
    <location>
        <begin position="109"/>
        <end position="242"/>
    </location>
</feature>
<organism evidence="4 5">
    <name type="scientific">Meganyctiphanes norvegica</name>
    <name type="common">Northern krill</name>
    <name type="synonym">Thysanopoda norvegica</name>
    <dbReference type="NCBI Taxonomy" id="48144"/>
    <lineage>
        <taxon>Eukaryota</taxon>
        <taxon>Metazoa</taxon>
        <taxon>Ecdysozoa</taxon>
        <taxon>Arthropoda</taxon>
        <taxon>Crustacea</taxon>
        <taxon>Multicrustacea</taxon>
        <taxon>Malacostraca</taxon>
        <taxon>Eumalacostraca</taxon>
        <taxon>Eucarida</taxon>
        <taxon>Euphausiacea</taxon>
        <taxon>Euphausiidae</taxon>
        <taxon>Meganyctiphanes</taxon>
    </lineage>
</organism>
<protein>
    <recommendedName>
        <fullName evidence="3">Ubiquinol-cytochrome c chaperone domain-containing protein</fullName>
    </recommendedName>
</protein>